<accession>A0A1Z3HQW0</accession>
<dbReference type="RefSeq" id="WP_137455159.1">
    <property type="nucleotide sequence ID" value="NZ_CP021983.2"/>
</dbReference>
<feature type="domain" description="DUF4114" evidence="2">
    <location>
        <begin position="280"/>
        <end position="361"/>
    </location>
</feature>
<gene>
    <name evidence="3" type="ORF">XM38_036510</name>
</gene>
<feature type="chain" id="PRO_5012803078" description="DUF4114 domain-containing protein" evidence="1">
    <location>
        <begin position="25"/>
        <end position="506"/>
    </location>
</feature>
<dbReference type="Pfam" id="PF13448">
    <property type="entry name" value="DUF4114"/>
    <property type="match status" value="1"/>
</dbReference>
<name>A0A1Z3HQW0_9CYAN</name>
<evidence type="ECO:0000259" key="2">
    <source>
        <dbReference type="Pfam" id="PF13448"/>
    </source>
</evidence>
<evidence type="ECO:0000256" key="1">
    <source>
        <dbReference type="SAM" id="SignalP"/>
    </source>
</evidence>
<dbReference type="Proteomes" id="UP000191901">
    <property type="component" value="Chromosome"/>
</dbReference>
<feature type="signal peptide" evidence="1">
    <location>
        <begin position="1"/>
        <end position="24"/>
    </location>
</feature>
<organism evidence="3 4">
    <name type="scientific">Halomicronema hongdechloris C2206</name>
    <dbReference type="NCBI Taxonomy" id="1641165"/>
    <lineage>
        <taxon>Bacteria</taxon>
        <taxon>Bacillati</taxon>
        <taxon>Cyanobacteriota</taxon>
        <taxon>Cyanophyceae</taxon>
        <taxon>Nodosilineales</taxon>
        <taxon>Nodosilineaceae</taxon>
        <taxon>Halomicronema</taxon>
    </lineage>
</organism>
<reference evidence="3 4" key="1">
    <citation type="journal article" date="2016" name="Biochim. Biophys. Acta">
        <title>Characterization of red-shifted phycobilisomes isolated from the chlorophyll f-containing cyanobacterium Halomicronema hongdechloris.</title>
        <authorList>
            <person name="Li Y."/>
            <person name="Lin Y."/>
            <person name="Garvey C.J."/>
            <person name="Birch D."/>
            <person name="Corkery R.W."/>
            <person name="Loughlin P.C."/>
            <person name="Scheer H."/>
            <person name="Willows R.D."/>
            <person name="Chen M."/>
        </authorList>
    </citation>
    <scope>NUCLEOTIDE SEQUENCE [LARGE SCALE GENOMIC DNA]</scope>
    <source>
        <strain evidence="3 4">C2206</strain>
    </source>
</reference>
<dbReference type="OrthoDB" id="518237at2"/>
<dbReference type="InterPro" id="IPR025193">
    <property type="entry name" value="DUF4114"/>
</dbReference>
<keyword evidence="1" id="KW-0732">Signal</keyword>
<dbReference type="EMBL" id="CP021983">
    <property type="protein sequence ID" value="ASC72693.1"/>
    <property type="molecule type" value="Genomic_DNA"/>
</dbReference>
<evidence type="ECO:0000313" key="4">
    <source>
        <dbReference type="Proteomes" id="UP000191901"/>
    </source>
</evidence>
<protein>
    <recommendedName>
        <fullName evidence="2">DUF4114 domain-containing protein</fullName>
    </recommendedName>
</protein>
<sequence length="506" mass="56041">MKPIKNAFLIGLALSSICSEVAIATGSTPKIRQVFARVDDWGGVVLQGSSNFFGPDEQAISVKDLDLQIDIQSDSGQRVCLLFEDICYQLDISPETAISLSQWVLTGQIGAYSAWLPETSNPEDELVSVPGGFTPAELAQGKVPEILEFLDFDSLLLNSFDDSWLKEELNASLGHDSQPDPAETFGGSYVNTDIDTDFVTRLADGKAQAEGLLSRYHWTNYEGAEYAYIEEIEQACSPESVKAFNTDQCSVLSDWVDWGYVDQFGYHIDEYWGFEGISLESGEYIAFYLVVDAPAESVMSPSEGYQGDQPVHVLFSVPKANLNDFSPIKSESQEDGLLLKWEDQLIGNDGDFDDLKVKVQGITDSSLISEELDTSANITSLINEAGNSKGVFQLNGAIDTTVYLDFQVLGREAVYVSEFGFFKVDDNEGSINDLRPGDPDYKTAALDRSRAYTLARHSGLRRYYPQKEATELVRAAAIFRRFADENPQELQEFISESQLYSNSQSE</sequence>
<evidence type="ECO:0000313" key="3">
    <source>
        <dbReference type="EMBL" id="ASC72693.1"/>
    </source>
</evidence>
<dbReference type="AlphaFoldDB" id="A0A1Z3HQW0"/>
<keyword evidence="4" id="KW-1185">Reference proteome</keyword>
<dbReference type="KEGG" id="hhg:XM38_036510"/>
<proteinExistence type="predicted"/>